<dbReference type="InterPro" id="IPR024529">
    <property type="entry name" value="ECF_trnsprt_substrate-spec"/>
</dbReference>
<protein>
    <submittedName>
        <fullName evidence="2">ECF transporter S component</fullName>
    </submittedName>
</protein>
<proteinExistence type="predicted"/>
<keyword evidence="1" id="KW-0472">Membrane</keyword>
<name>A0ABR7G4N0_9FIRM</name>
<feature type="transmembrane region" description="Helical" evidence="1">
    <location>
        <begin position="166"/>
        <end position="197"/>
    </location>
</feature>
<comment type="caution">
    <text evidence="2">The sequence shown here is derived from an EMBL/GenBank/DDBJ whole genome shotgun (WGS) entry which is preliminary data.</text>
</comment>
<dbReference type="Proteomes" id="UP000631576">
    <property type="component" value="Unassembled WGS sequence"/>
</dbReference>
<evidence type="ECO:0000256" key="1">
    <source>
        <dbReference type="SAM" id="Phobius"/>
    </source>
</evidence>
<feature type="transmembrane region" description="Helical" evidence="1">
    <location>
        <begin position="12"/>
        <end position="33"/>
    </location>
</feature>
<evidence type="ECO:0000313" key="2">
    <source>
        <dbReference type="EMBL" id="MBC5682404.1"/>
    </source>
</evidence>
<dbReference type="PROSITE" id="PS51257">
    <property type="entry name" value="PROKAR_LIPOPROTEIN"/>
    <property type="match status" value="1"/>
</dbReference>
<keyword evidence="1" id="KW-1133">Transmembrane helix</keyword>
<accession>A0ABR7G4N0</accession>
<dbReference type="Pfam" id="PF12822">
    <property type="entry name" value="ECF_trnsprt"/>
    <property type="match status" value="1"/>
</dbReference>
<sequence length="206" mass="21733">MNNKTKKFNTMQLATLGLMTAVLIIMSCTPLGYLNIGPLAISFNVIPVAICAIVLGPTGGAIAGLIFGLTSFGQCIGIGGVSVMGAMLFSINPVLAFIQRVVPRLLDGLLIGFIYKATRKRTNAYVASAVTGFFSAFLNTLFFMTFLVVLFGNTEYVQGLMNGRNVIIGCCMMVGVNAISEMVASTIITGAIGAALFKARLLPSEK</sequence>
<gene>
    <name evidence="2" type="ORF">H8S40_02225</name>
</gene>
<dbReference type="Gene3D" id="1.10.1760.20">
    <property type="match status" value="1"/>
</dbReference>
<keyword evidence="3" id="KW-1185">Reference proteome</keyword>
<evidence type="ECO:0000313" key="3">
    <source>
        <dbReference type="Proteomes" id="UP000631576"/>
    </source>
</evidence>
<organism evidence="2 3">
    <name type="scientific">Ruminococcus hominis</name>
    <dbReference type="NCBI Taxonomy" id="2763065"/>
    <lineage>
        <taxon>Bacteria</taxon>
        <taxon>Bacillati</taxon>
        <taxon>Bacillota</taxon>
        <taxon>Clostridia</taxon>
        <taxon>Eubacteriales</taxon>
        <taxon>Oscillospiraceae</taxon>
        <taxon>Ruminococcus</taxon>
    </lineage>
</organism>
<feature type="transmembrane region" description="Helical" evidence="1">
    <location>
        <begin position="76"/>
        <end position="95"/>
    </location>
</feature>
<feature type="transmembrane region" description="Helical" evidence="1">
    <location>
        <begin position="125"/>
        <end position="151"/>
    </location>
</feature>
<dbReference type="EMBL" id="JACOPE010000001">
    <property type="protein sequence ID" value="MBC5682404.1"/>
    <property type="molecule type" value="Genomic_DNA"/>
</dbReference>
<reference evidence="2 3" key="1">
    <citation type="submission" date="2020-08" db="EMBL/GenBank/DDBJ databases">
        <title>Genome public.</title>
        <authorList>
            <person name="Liu C."/>
            <person name="Sun Q."/>
        </authorList>
    </citation>
    <scope>NUCLEOTIDE SEQUENCE [LARGE SCALE GENOMIC DNA]</scope>
    <source>
        <strain evidence="2 3">NSJ-13</strain>
    </source>
</reference>
<dbReference type="RefSeq" id="WP_186864450.1">
    <property type="nucleotide sequence ID" value="NZ_JACOPE010000001.1"/>
</dbReference>
<keyword evidence="1" id="KW-0812">Transmembrane</keyword>
<feature type="transmembrane region" description="Helical" evidence="1">
    <location>
        <begin position="45"/>
        <end position="69"/>
    </location>
</feature>